<keyword evidence="1" id="KW-0645">Protease</keyword>
<dbReference type="InterPro" id="IPR026444">
    <property type="entry name" value="Secre_tail"/>
</dbReference>
<organism evidence="9 10">
    <name type="scientific">Gaetbulibacter aquiaggeris</name>
    <dbReference type="NCBI Taxonomy" id="1735373"/>
    <lineage>
        <taxon>Bacteria</taxon>
        <taxon>Pseudomonadati</taxon>
        <taxon>Bacteroidota</taxon>
        <taxon>Flavobacteriia</taxon>
        <taxon>Flavobacteriales</taxon>
        <taxon>Flavobacteriaceae</taxon>
        <taxon>Gaetbulibacter</taxon>
    </lineage>
</organism>
<keyword evidence="2" id="KW-0479">Metal-binding</keyword>
<dbReference type="InterPro" id="IPR013783">
    <property type="entry name" value="Ig-like_fold"/>
</dbReference>
<dbReference type="Pfam" id="PF18962">
    <property type="entry name" value="Por_Secre_tail"/>
    <property type="match status" value="1"/>
</dbReference>
<evidence type="ECO:0000256" key="1">
    <source>
        <dbReference type="ARBA" id="ARBA00022670"/>
    </source>
</evidence>
<evidence type="ECO:0000313" key="9">
    <source>
        <dbReference type="EMBL" id="MFH6767617.1"/>
    </source>
</evidence>
<dbReference type="Gene3D" id="3.40.390.10">
    <property type="entry name" value="Collagenase (Catalytic Domain)"/>
    <property type="match status" value="1"/>
</dbReference>
<keyword evidence="4" id="KW-0378">Hydrolase</keyword>
<dbReference type="Pfam" id="PF01833">
    <property type="entry name" value="TIG"/>
    <property type="match status" value="1"/>
</dbReference>
<dbReference type="InterPro" id="IPR021190">
    <property type="entry name" value="Pept_M10A"/>
</dbReference>
<evidence type="ECO:0000259" key="7">
    <source>
        <dbReference type="Pfam" id="PF01833"/>
    </source>
</evidence>
<proteinExistence type="predicted"/>
<dbReference type="InterPro" id="IPR002909">
    <property type="entry name" value="IPT_dom"/>
</dbReference>
<dbReference type="InterPro" id="IPR014756">
    <property type="entry name" value="Ig_E-set"/>
</dbReference>
<dbReference type="PRINTS" id="PR00138">
    <property type="entry name" value="MATRIXIN"/>
</dbReference>
<evidence type="ECO:0000313" key="10">
    <source>
        <dbReference type="Proteomes" id="UP001610104"/>
    </source>
</evidence>
<evidence type="ECO:0000256" key="2">
    <source>
        <dbReference type="ARBA" id="ARBA00022723"/>
    </source>
</evidence>
<dbReference type="EMBL" id="JBAWKC010000001">
    <property type="protein sequence ID" value="MFH6767617.1"/>
    <property type="molecule type" value="Genomic_DNA"/>
</dbReference>
<dbReference type="NCBIfam" id="TIGR04183">
    <property type="entry name" value="Por_Secre_tail"/>
    <property type="match status" value="1"/>
</dbReference>
<reference evidence="9 10" key="1">
    <citation type="submission" date="2024-02" db="EMBL/GenBank/DDBJ databases">
        <title>A Gaetbulibacter species isolated from tidal flats and genomic insights of their niches.</title>
        <authorList>
            <person name="Ye Y."/>
        </authorList>
    </citation>
    <scope>NUCLEOTIDE SEQUENCE [LARGE SCALE GENOMIC DNA]</scope>
    <source>
        <strain evidence="9 10">KEM-8</strain>
    </source>
</reference>
<feature type="domain" description="Secretion system C-terminal sorting" evidence="8">
    <location>
        <begin position="534"/>
        <end position="606"/>
    </location>
</feature>
<evidence type="ECO:0000256" key="5">
    <source>
        <dbReference type="ARBA" id="ARBA00022833"/>
    </source>
</evidence>
<keyword evidence="5" id="KW-0862">Zinc</keyword>
<dbReference type="InterPro" id="IPR024079">
    <property type="entry name" value="MetalloPept_cat_dom_sf"/>
</dbReference>
<dbReference type="Pfam" id="PF00413">
    <property type="entry name" value="Peptidase_M10"/>
    <property type="match status" value="1"/>
</dbReference>
<feature type="domain" description="IPT/TIG" evidence="7">
    <location>
        <begin position="196"/>
        <end position="290"/>
    </location>
</feature>
<gene>
    <name evidence="9" type="ORF">V8G56_02625</name>
</gene>
<evidence type="ECO:0000259" key="6">
    <source>
        <dbReference type="Pfam" id="PF00413"/>
    </source>
</evidence>
<dbReference type="RefSeq" id="WP_395436909.1">
    <property type="nucleotide sequence ID" value="NZ_JBAWKC010000001.1"/>
</dbReference>
<dbReference type="SUPFAM" id="SSF81296">
    <property type="entry name" value="E set domains"/>
    <property type="match status" value="1"/>
</dbReference>
<dbReference type="Proteomes" id="UP001610104">
    <property type="component" value="Unassembled WGS sequence"/>
</dbReference>
<feature type="domain" description="Peptidase M10 metallopeptidase" evidence="6">
    <location>
        <begin position="342"/>
        <end position="496"/>
    </location>
</feature>
<name>A0ABW7MLC4_9FLAO</name>
<evidence type="ECO:0000256" key="3">
    <source>
        <dbReference type="ARBA" id="ARBA00022729"/>
    </source>
</evidence>
<evidence type="ECO:0000259" key="8">
    <source>
        <dbReference type="Pfam" id="PF18962"/>
    </source>
</evidence>
<comment type="caution">
    <text evidence="9">The sequence shown here is derived from an EMBL/GenBank/DDBJ whole genome shotgun (WGS) entry which is preliminary data.</text>
</comment>
<protein>
    <submittedName>
        <fullName evidence="9">T9SS type A sorting domain-containing protein</fullName>
    </submittedName>
</protein>
<accession>A0ABW7MLC4</accession>
<dbReference type="Gene3D" id="2.60.40.10">
    <property type="entry name" value="Immunoglobulins"/>
    <property type="match status" value="1"/>
</dbReference>
<sequence length="608" mass="66464">MKTNRLTITIILFFISFNGLYAQVMLREITLKEQIDRSALVVEGEVISKTSFWSNNLIYTSNTVQVYKVFKGTPVSTIEVITLGGTVELTALVVSTGLKLYKGNVGVFMLQKSDVNNAATNKILVNQFQPFGAIQGFYKYDVYSDVAVNPFNKKQGISLNFYKEIISATGNNYVEVSSFNTVELNRSLNQKSALAPIISNFNPTTATAGTKTRLTINGTGFGTTMGKVSFADADEGGKGSYTDALETQIVSWGNTQIVVEIPSGAGTGKIRVTDAASAMGTSSGNLTISYSEINVVYDPDDKPNDVPPTNGPLKPYAYPVQHYGQTSGGYEWEMQTQFFNDSEYSGARAAFERAFETWRCTTKINWTIKNVPTVIDVVASDDTNVIRFDNVNELDSGVLGTCYSWYNGCGSYPNLSWFVSELDIVFDAGGTTDWNFGPGPTTVLGEYDFETVALHELGHGHQLGHVIDTDAVMHYALSFNEDQRALNSDDIAGATDIQDRSTSTSVCVKPPMTDYSGPCSLSVEDDIFKLAVKIYPNPSNGTFYIKNDLNLNLQKATVYDMSGRLISEINLSGASETSTINLTGMAKGMYLVNIHSDHAFVTKKIILE</sequence>
<keyword evidence="3" id="KW-0732">Signal</keyword>
<dbReference type="InterPro" id="IPR001818">
    <property type="entry name" value="Pept_M10_metallopeptidase"/>
</dbReference>
<keyword evidence="10" id="KW-1185">Reference proteome</keyword>
<evidence type="ECO:0000256" key="4">
    <source>
        <dbReference type="ARBA" id="ARBA00022801"/>
    </source>
</evidence>
<dbReference type="SUPFAM" id="SSF55486">
    <property type="entry name" value="Metalloproteases ('zincins'), catalytic domain"/>
    <property type="match status" value="1"/>
</dbReference>